<keyword evidence="5 7" id="KW-1133">Transmembrane helix</keyword>
<dbReference type="Pfam" id="PF02417">
    <property type="entry name" value="Chromate_transp"/>
    <property type="match status" value="1"/>
</dbReference>
<evidence type="ECO:0000313" key="9">
    <source>
        <dbReference type="Proteomes" id="UP000005439"/>
    </source>
</evidence>
<dbReference type="Proteomes" id="UP000005439">
    <property type="component" value="Chromosome"/>
</dbReference>
<comment type="subcellular location">
    <subcellularLocation>
        <location evidence="1">Cell membrane</location>
        <topology evidence="1">Multi-pass membrane protein</topology>
    </subcellularLocation>
</comment>
<keyword evidence="9" id="KW-1185">Reference proteome</keyword>
<dbReference type="GO" id="GO:0005886">
    <property type="term" value="C:plasma membrane"/>
    <property type="evidence" value="ECO:0007669"/>
    <property type="project" value="UniProtKB-SubCell"/>
</dbReference>
<evidence type="ECO:0000256" key="3">
    <source>
        <dbReference type="ARBA" id="ARBA00022475"/>
    </source>
</evidence>
<dbReference type="HOGENOM" id="CLU_018106_1_2_9"/>
<feature type="transmembrane region" description="Helical" evidence="7">
    <location>
        <begin position="159"/>
        <end position="181"/>
    </location>
</feature>
<reference evidence="9" key="1">
    <citation type="submission" date="2011-12" db="EMBL/GenBank/DDBJ databases">
        <title>The complete genome of chromosome of Sulfobacillus acidophilus DSM 10332.</title>
        <authorList>
            <person name="Lucas S."/>
            <person name="Han J."/>
            <person name="Lapidus A."/>
            <person name="Bruce D."/>
            <person name="Goodwin L."/>
            <person name="Pitluck S."/>
            <person name="Peters L."/>
            <person name="Kyrpides N."/>
            <person name="Mavromatis K."/>
            <person name="Ivanova N."/>
            <person name="Mikhailova N."/>
            <person name="Chertkov O."/>
            <person name="Saunders E."/>
            <person name="Detter J.C."/>
            <person name="Tapia R."/>
            <person name="Han C."/>
            <person name="Land M."/>
            <person name="Hauser L."/>
            <person name="Markowitz V."/>
            <person name="Cheng J.-F."/>
            <person name="Hugenholtz P."/>
            <person name="Woyke T."/>
            <person name="Wu D."/>
            <person name="Pukall R."/>
            <person name="Gehrich-Schroeter G."/>
            <person name="Schneider S."/>
            <person name="Klenk H.-P."/>
            <person name="Eisen J.A."/>
        </authorList>
    </citation>
    <scope>NUCLEOTIDE SEQUENCE [LARGE SCALE GENOMIC DNA]</scope>
    <source>
        <strain evidence="9">ATCC 700253 / DSM 10332 / NAL</strain>
    </source>
</reference>
<dbReference type="KEGG" id="sap:Sulac_3473"/>
<protein>
    <submittedName>
        <fullName evidence="8">Chromate transporter</fullName>
    </submittedName>
</protein>
<feature type="transmembrane region" description="Helical" evidence="7">
    <location>
        <begin position="118"/>
        <end position="139"/>
    </location>
</feature>
<evidence type="ECO:0000256" key="5">
    <source>
        <dbReference type="ARBA" id="ARBA00022989"/>
    </source>
</evidence>
<keyword evidence="3" id="KW-1003">Cell membrane</keyword>
<keyword evidence="6 7" id="KW-0472">Membrane</keyword>
<feature type="transmembrane region" description="Helical" evidence="7">
    <location>
        <begin position="57"/>
        <end position="77"/>
    </location>
</feature>
<dbReference type="InterPro" id="IPR052518">
    <property type="entry name" value="CHR_Transporter"/>
</dbReference>
<dbReference type="STRING" id="679936.Sulac_3473"/>
<evidence type="ECO:0000256" key="7">
    <source>
        <dbReference type="SAM" id="Phobius"/>
    </source>
</evidence>
<feature type="transmembrane region" description="Helical" evidence="7">
    <location>
        <begin position="83"/>
        <end position="106"/>
    </location>
</feature>
<dbReference type="EMBL" id="CP003179">
    <property type="protein sequence ID" value="AEW06911.1"/>
    <property type="molecule type" value="Genomic_DNA"/>
</dbReference>
<dbReference type="PANTHER" id="PTHR43663:SF1">
    <property type="entry name" value="CHROMATE TRANSPORTER"/>
    <property type="match status" value="1"/>
</dbReference>
<comment type="similarity">
    <text evidence="2">Belongs to the chromate ion transporter (CHR) (TC 2.A.51) family.</text>
</comment>
<dbReference type="PANTHER" id="PTHR43663">
    <property type="entry name" value="CHROMATE TRANSPORT PROTEIN-RELATED"/>
    <property type="match status" value="1"/>
</dbReference>
<evidence type="ECO:0000256" key="4">
    <source>
        <dbReference type="ARBA" id="ARBA00022692"/>
    </source>
</evidence>
<gene>
    <name evidence="8" type="ordered locus">Sulac_3473</name>
</gene>
<evidence type="ECO:0000256" key="2">
    <source>
        <dbReference type="ARBA" id="ARBA00005262"/>
    </source>
</evidence>
<dbReference type="PATRIC" id="fig|679936.5.peg.3594"/>
<keyword evidence="4 7" id="KW-0812">Transmembrane</keyword>
<evidence type="ECO:0000256" key="6">
    <source>
        <dbReference type="ARBA" id="ARBA00023136"/>
    </source>
</evidence>
<organism evidence="8 9">
    <name type="scientific">Sulfobacillus acidophilus (strain ATCC 700253 / DSM 10332 / NAL)</name>
    <dbReference type="NCBI Taxonomy" id="679936"/>
    <lineage>
        <taxon>Bacteria</taxon>
        <taxon>Bacillati</taxon>
        <taxon>Bacillota</taxon>
        <taxon>Clostridia</taxon>
        <taxon>Eubacteriales</taxon>
        <taxon>Clostridiales Family XVII. Incertae Sedis</taxon>
        <taxon>Sulfobacillus</taxon>
    </lineage>
</organism>
<sequence length="188" mass="19933">MATGVTSSPVSLGRLLAVYTKIGLLGFGGGYAVLSFIRSELVDQHHWIPAEQFDHVVEMASFAPGATTINVLAALAYRIHGFVGMVAGTIAVLWPSFVLVVGLARLTAALQNPVLRGVLHGMEIAVIGLLLNVVVTLGRDVPRTYGMLIPFAAGWGLTLIGWNPAAIILVIAAGGILTTYFQTRRSLR</sequence>
<name>G8TUE9_SULAD</name>
<dbReference type="GO" id="GO:0015109">
    <property type="term" value="F:chromate transmembrane transporter activity"/>
    <property type="evidence" value="ECO:0007669"/>
    <property type="project" value="InterPro"/>
</dbReference>
<accession>G8TUE9</accession>
<dbReference type="InterPro" id="IPR003370">
    <property type="entry name" value="Chromate_transpt"/>
</dbReference>
<dbReference type="AlphaFoldDB" id="G8TUE9"/>
<proteinExistence type="inferred from homology"/>
<evidence type="ECO:0000256" key="1">
    <source>
        <dbReference type="ARBA" id="ARBA00004651"/>
    </source>
</evidence>
<evidence type="ECO:0000313" key="8">
    <source>
        <dbReference type="EMBL" id="AEW06911.1"/>
    </source>
</evidence>
<feature type="transmembrane region" description="Helical" evidence="7">
    <location>
        <begin position="16"/>
        <end position="37"/>
    </location>
</feature>
<reference evidence="8 9" key="2">
    <citation type="journal article" date="2012" name="Stand. Genomic Sci.">
        <title>Complete genome sequence of the moderately thermophilic mineral-sulfide-oxidizing firmicute Sulfobacillus acidophilus type strain (NAL(T)).</title>
        <authorList>
            <person name="Anderson I."/>
            <person name="Chertkov O."/>
            <person name="Chen A."/>
            <person name="Saunders E."/>
            <person name="Lapidus A."/>
            <person name="Nolan M."/>
            <person name="Lucas S."/>
            <person name="Hammon N."/>
            <person name="Deshpande S."/>
            <person name="Cheng J.F."/>
            <person name="Han C."/>
            <person name="Tapia R."/>
            <person name="Goodwin L.A."/>
            <person name="Pitluck S."/>
            <person name="Liolios K."/>
            <person name="Pagani I."/>
            <person name="Ivanova N."/>
            <person name="Mikhailova N."/>
            <person name="Pati A."/>
            <person name="Palaniappan K."/>
            <person name="Land M."/>
            <person name="Pan C."/>
            <person name="Rohde M."/>
            <person name="Pukall R."/>
            <person name="Goker M."/>
            <person name="Detter J.C."/>
            <person name="Woyke T."/>
            <person name="Bristow J."/>
            <person name="Eisen J.A."/>
            <person name="Markowitz V."/>
            <person name="Hugenholtz P."/>
            <person name="Kyrpides N.C."/>
            <person name="Klenk H.P."/>
            <person name="Mavromatis K."/>
        </authorList>
    </citation>
    <scope>NUCLEOTIDE SEQUENCE [LARGE SCALE GENOMIC DNA]</scope>
    <source>
        <strain evidence="9">ATCC 700253 / DSM 10332 / NAL</strain>
    </source>
</reference>